<protein>
    <submittedName>
        <fullName evidence="6">NADH kinase pos5</fullName>
        <ecNumber evidence="6">2.7.1.86</ecNumber>
    </submittedName>
</protein>
<sequence length="482" mass="53989">MRQSLIEASIVNRRIINSRNRACWREYTINACKPQYYQSGQSRCFSATSAHQDLCDIENLPGRIIPRYPRNTYGTEDSESFMTLSWPKPPRNVLLVPKLLTPHVMDDMCEFIKYIWTNYPGLNILLEPPVAQVMHERLPCPVFTGPTSRLPAKVDIVATLGGDGTILRAARLFGMHSQVPPMLSFSMGTLGFLGEWKFDDYKRAWREVYMSGSGVPAEDLQGPHTQAASINRKAFPLYQEFKNIAWPGIRGKSMGSHRGSRMLLRHRIKVEVYNEQGKNINTNLMLEEDLETLRVAHSSTEPFAFHAMNELLIHRGEHPHLAIMDIYINDQFLTEVVADGMLLSTPTGSTAYSLSAGGAIVHPWVKCLLMTPICPRSLSFRPLVLPLNAKVTLKLSKKNRGRNLEVSIDGKRLTGISSGMEIHVAGERLRFSEETGSWFGGVPCVLRGSFAGRSDRGAAEDDDGWVGGLNGLLKFNYPFGEH</sequence>
<dbReference type="EMBL" id="JAWDJO010000041">
    <property type="protein sequence ID" value="KAL1897732.1"/>
    <property type="molecule type" value="Genomic_DNA"/>
</dbReference>
<proteinExistence type="inferred from homology"/>
<dbReference type="PANTHER" id="PTHR20275">
    <property type="entry name" value="NAD KINASE"/>
    <property type="match status" value="1"/>
</dbReference>
<dbReference type="HAMAP" id="MF_00361">
    <property type="entry name" value="NAD_kinase"/>
    <property type="match status" value="1"/>
</dbReference>
<keyword evidence="5" id="KW-0520">NAD</keyword>
<evidence type="ECO:0000256" key="3">
    <source>
        <dbReference type="ARBA" id="ARBA00022777"/>
    </source>
</evidence>
<dbReference type="GO" id="GO:0042736">
    <property type="term" value="F:NADH kinase activity"/>
    <property type="evidence" value="ECO:0007669"/>
    <property type="project" value="UniProtKB-EC"/>
</dbReference>
<name>A0ABR3ZC68_9PEZI</name>
<gene>
    <name evidence="6" type="primary">POS5</name>
    <name evidence="6" type="ORF">Cpir12675_002231</name>
</gene>
<comment type="caution">
    <text evidence="6">The sequence shown here is derived from an EMBL/GenBank/DDBJ whole genome shotgun (WGS) entry which is preliminary data.</text>
</comment>
<evidence type="ECO:0000313" key="7">
    <source>
        <dbReference type="Proteomes" id="UP001583280"/>
    </source>
</evidence>
<organism evidence="6 7">
    <name type="scientific">Ceratocystis pirilliformis</name>
    <dbReference type="NCBI Taxonomy" id="259994"/>
    <lineage>
        <taxon>Eukaryota</taxon>
        <taxon>Fungi</taxon>
        <taxon>Dikarya</taxon>
        <taxon>Ascomycota</taxon>
        <taxon>Pezizomycotina</taxon>
        <taxon>Sordariomycetes</taxon>
        <taxon>Hypocreomycetidae</taxon>
        <taxon>Microascales</taxon>
        <taxon>Ceratocystidaceae</taxon>
        <taxon>Ceratocystis</taxon>
    </lineage>
</organism>
<dbReference type="SUPFAM" id="SSF111331">
    <property type="entry name" value="NAD kinase/diacylglycerol kinase-like"/>
    <property type="match status" value="2"/>
</dbReference>
<evidence type="ECO:0000256" key="4">
    <source>
        <dbReference type="ARBA" id="ARBA00022857"/>
    </source>
</evidence>
<dbReference type="InterPro" id="IPR017438">
    <property type="entry name" value="ATP-NAD_kinase_N"/>
</dbReference>
<evidence type="ECO:0000256" key="5">
    <source>
        <dbReference type="ARBA" id="ARBA00023027"/>
    </source>
</evidence>
<keyword evidence="7" id="KW-1185">Reference proteome</keyword>
<reference evidence="6 7" key="1">
    <citation type="journal article" date="2024" name="IMA Fungus">
        <title>IMA Genome - F19 : A genome assembly and annotation guide to empower mycologists, including annotated draft genome sequences of Ceratocystis pirilliformis, Diaporthe australafricana, Fusarium ophioides, Paecilomyces lecythidis, and Sporothrix stenoceras.</title>
        <authorList>
            <person name="Aylward J."/>
            <person name="Wilson A.M."/>
            <person name="Visagie C.M."/>
            <person name="Spraker J."/>
            <person name="Barnes I."/>
            <person name="Buitendag C."/>
            <person name="Ceriani C."/>
            <person name="Del Mar Angel L."/>
            <person name="du Plessis D."/>
            <person name="Fuchs T."/>
            <person name="Gasser K."/>
            <person name="Kramer D."/>
            <person name="Li W."/>
            <person name="Munsamy K."/>
            <person name="Piso A."/>
            <person name="Price J.L."/>
            <person name="Sonnekus B."/>
            <person name="Thomas C."/>
            <person name="van der Nest A."/>
            <person name="van Dijk A."/>
            <person name="van Heerden A."/>
            <person name="van Vuuren N."/>
            <person name="Yilmaz N."/>
            <person name="Duong T.A."/>
            <person name="van der Merwe N.A."/>
            <person name="Wingfield M.J."/>
            <person name="Wingfield B.D."/>
        </authorList>
    </citation>
    <scope>NUCLEOTIDE SEQUENCE [LARGE SCALE GENOMIC DNA]</scope>
    <source>
        <strain evidence="6 7">CMW 12675</strain>
    </source>
</reference>
<accession>A0ABR3ZC68</accession>
<keyword evidence="4" id="KW-0521">NADP</keyword>
<keyword evidence="2 6" id="KW-0808">Transferase</keyword>
<dbReference type="Gene3D" id="3.40.50.10330">
    <property type="entry name" value="Probable inorganic polyphosphate/atp-NAD kinase, domain 1"/>
    <property type="match status" value="1"/>
</dbReference>
<dbReference type="Pfam" id="PF20143">
    <property type="entry name" value="NAD_kinase_C"/>
    <property type="match status" value="1"/>
</dbReference>
<evidence type="ECO:0000256" key="1">
    <source>
        <dbReference type="ARBA" id="ARBA00010995"/>
    </source>
</evidence>
<evidence type="ECO:0000313" key="6">
    <source>
        <dbReference type="EMBL" id="KAL1897732.1"/>
    </source>
</evidence>
<dbReference type="EC" id="2.7.1.86" evidence="6"/>
<dbReference type="Pfam" id="PF01513">
    <property type="entry name" value="NAD_kinase"/>
    <property type="match status" value="1"/>
</dbReference>
<dbReference type="Gene3D" id="2.60.200.30">
    <property type="entry name" value="Probable inorganic polyphosphate/atp-NAD kinase, domain 2"/>
    <property type="match status" value="1"/>
</dbReference>
<dbReference type="Proteomes" id="UP001583280">
    <property type="component" value="Unassembled WGS sequence"/>
</dbReference>
<dbReference type="InterPro" id="IPR017437">
    <property type="entry name" value="ATP-NAD_kinase_PpnK-typ_C"/>
</dbReference>
<evidence type="ECO:0000256" key="2">
    <source>
        <dbReference type="ARBA" id="ARBA00022679"/>
    </source>
</evidence>
<dbReference type="PANTHER" id="PTHR20275:SF26">
    <property type="entry name" value="NADH KINASE POS5, MITOCHONDRIAL"/>
    <property type="match status" value="1"/>
</dbReference>
<keyword evidence="3 6" id="KW-0418">Kinase</keyword>
<comment type="similarity">
    <text evidence="1">Belongs to the NAD kinase family.</text>
</comment>
<dbReference type="InterPro" id="IPR016064">
    <property type="entry name" value="NAD/diacylglycerol_kinase_sf"/>
</dbReference>
<dbReference type="InterPro" id="IPR002504">
    <property type="entry name" value="NADK"/>
</dbReference>